<dbReference type="EMBL" id="JBAKBA010000011">
    <property type="protein sequence ID" value="MEL0658777.1"/>
    <property type="molecule type" value="Genomic_DNA"/>
</dbReference>
<keyword evidence="2" id="KW-1185">Reference proteome</keyword>
<dbReference type="InterPro" id="IPR017143">
    <property type="entry name" value="UCP037225"/>
</dbReference>
<evidence type="ECO:0000313" key="2">
    <source>
        <dbReference type="Proteomes" id="UP001366060"/>
    </source>
</evidence>
<gene>
    <name evidence="1" type="ORF">V6255_06430</name>
</gene>
<dbReference type="Pfam" id="PF14255">
    <property type="entry name" value="Zn_ribbon_21"/>
    <property type="match status" value="1"/>
</dbReference>
<reference evidence="1 2" key="1">
    <citation type="submission" date="2024-02" db="EMBL/GenBank/DDBJ databases">
        <title>Bacteria isolated from the canopy kelp, Nereocystis luetkeana.</title>
        <authorList>
            <person name="Pfister C.A."/>
            <person name="Younker I.T."/>
            <person name="Light S.H."/>
        </authorList>
    </citation>
    <scope>NUCLEOTIDE SEQUENCE [LARGE SCALE GENOMIC DNA]</scope>
    <source>
        <strain evidence="1 2">TI.2.07</strain>
    </source>
</reference>
<dbReference type="InterPro" id="IPR025990">
    <property type="entry name" value="zinc_ribbon_bacterial"/>
</dbReference>
<name>A0ABU9HAU8_9GAMM</name>
<sequence length="62" mass="6983">MAFLQEENISCPYCGETITILLDPSDTDQDYIEDCQVCCQPINFSVVANELDELEVIVSSDY</sequence>
<dbReference type="PIRSF" id="PIRSF037225">
    <property type="entry name" value="UCP037225"/>
    <property type="match status" value="1"/>
</dbReference>
<proteinExistence type="predicted"/>
<dbReference type="Proteomes" id="UP001366060">
    <property type="component" value="Unassembled WGS sequence"/>
</dbReference>
<accession>A0ABU9HAU8</accession>
<comment type="caution">
    <text evidence="1">The sequence shown here is derived from an EMBL/GenBank/DDBJ whole genome shotgun (WGS) entry which is preliminary data.</text>
</comment>
<organism evidence="1 2">
    <name type="scientific">Psychromonas arctica</name>
    <dbReference type="NCBI Taxonomy" id="168275"/>
    <lineage>
        <taxon>Bacteria</taxon>
        <taxon>Pseudomonadati</taxon>
        <taxon>Pseudomonadota</taxon>
        <taxon>Gammaproteobacteria</taxon>
        <taxon>Alteromonadales</taxon>
        <taxon>Psychromonadaceae</taxon>
        <taxon>Psychromonas</taxon>
    </lineage>
</organism>
<protein>
    <submittedName>
        <fullName evidence="1">CPXCG motif-containing cysteine-rich protein</fullName>
    </submittedName>
</protein>
<evidence type="ECO:0000313" key="1">
    <source>
        <dbReference type="EMBL" id="MEL0658777.1"/>
    </source>
</evidence>
<dbReference type="RefSeq" id="WP_025565068.1">
    <property type="nucleotide sequence ID" value="NZ_JBAKBA010000011.1"/>
</dbReference>